<feature type="non-terminal residue" evidence="2">
    <location>
        <position position="1"/>
    </location>
</feature>
<evidence type="ECO:0000256" key="1">
    <source>
        <dbReference type="SAM" id="MobiDB-lite"/>
    </source>
</evidence>
<accession>A0A0H5RH09</accession>
<evidence type="ECO:0000313" key="2">
    <source>
        <dbReference type="EMBL" id="CRZ07974.1"/>
    </source>
</evidence>
<sequence>RSRFLIHLKIKRNNLWQSDLAFSTTALRIANKESKKQATKESMRTDQLVRIGQHNPLSRSRLSKCLLILIGAWRLAMNSDCVVLITLMSRQGRTLSHSSLHDVTLDPTPSVPFRANSRPDRWDRHAPYTSTGVAVLQCPSSLAGISQKAPSSVHPLGSADLTLS</sequence>
<reference evidence="2" key="1">
    <citation type="submission" date="2015-04" db="EMBL/GenBank/DDBJ databases">
        <title>The genome sequence of the plant pathogenic Rhizarian Plasmodiophora brassicae reveals insights in its biotrophic life cycle and the origin of chitin synthesis.</title>
        <authorList>
            <person name="Schwelm A."/>
            <person name="Fogelqvist J."/>
            <person name="Knaust A."/>
            <person name="Julke S."/>
            <person name="Lilja T."/>
            <person name="Dhandapani V."/>
            <person name="Bonilla-Rosso G."/>
            <person name="Karlsson M."/>
            <person name="Shevchenko A."/>
            <person name="Choi S.R."/>
            <person name="Kim H.G."/>
            <person name="Park J.Y."/>
            <person name="Lim Y.P."/>
            <person name="Ludwig-Muller J."/>
            <person name="Dixelius C."/>
        </authorList>
    </citation>
    <scope>NUCLEOTIDE SEQUENCE</scope>
    <source>
        <tissue evidence="2">Potato root galls</tissue>
    </source>
</reference>
<dbReference type="AlphaFoldDB" id="A0A0H5RH09"/>
<feature type="region of interest" description="Disordered" evidence="1">
    <location>
        <begin position="145"/>
        <end position="164"/>
    </location>
</feature>
<protein>
    <submittedName>
        <fullName evidence="2">Uncharacterized protein</fullName>
    </submittedName>
</protein>
<dbReference type="EMBL" id="HACM01007532">
    <property type="protein sequence ID" value="CRZ07974.1"/>
    <property type="molecule type" value="Transcribed_RNA"/>
</dbReference>
<proteinExistence type="predicted"/>
<name>A0A0H5RH09_9EUKA</name>
<organism evidence="2">
    <name type="scientific">Spongospora subterranea</name>
    <dbReference type="NCBI Taxonomy" id="70186"/>
    <lineage>
        <taxon>Eukaryota</taxon>
        <taxon>Sar</taxon>
        <taxon>Rhizaria</taxon>
        <taxon>Endomyxa</taxon>
        <taxon>Phytomyxea</taxon>
        <taxon>Plasmodiophorida</taxon>
        <taxon>Plasmodiophoridae</taxon>
        <taxon>Spongospora</taxon>
    </lineage>
</organism>